<comment type="similarity">
    <text evidence="10">Belongs to the ELO family.</text>
</comment>
<comment type="caution">
    <text evidence="10">Lacks conserved residue(s) required for the propagation of feature annotation.</text>
</comment>
<dbReference type="PANTHER" id="PTHR11157:SF126">
    <property type="entry name" value="ELONGATION OF VERY LONG CHAIN FATTY ACIDS PROTEIN"/>
    <property type="match status" value="1"/>
</dbReference>
<keyword evidence="5 10" id="KW-0276">Fatty acid metabolism</keyword>
<gene>
    <name evidence="12" type="ORF">MONBRDRAFT_38186</name>
</gene>
<evidence type="ECO:0000256" key="4">
    <source>
        <dbReference type="ARBA" id="ARBA00022692"/>
    </source>
</evidence>
<keyword evidence="2 10" id="KW-0444">Lipid biosynthesis</keyword>
<evidence type="ECO:0000256" key="5">
    <source>
        <dbReference type="ARBA" id="ARBA00022832"/>
    </source>
</evidence>
<keyword evidence="6 10" id="KW-1133">Transmembrane helix</keyword>
<dbReference type="GO" id="GO:0042761">
    <property type="term" value="P:very long-chain fatty acid biosynthetic process"/>
    <property type="evidence" value="ECO:0000318"/>
    <property type="project" value="GO_Central"/>
</dbReference>
<evidence type="ECO:0000313" key="12">
    <source>
        <dbReference type="EMBL" id="EDQ87018.1"/>
    </source>
</evidence>
<comment type="subcellular location">
    <subcellularLocation>
        <location evidence="1">Membrane</location>
        <topology evidence="1">Multi-pass membrane protein</topology>
    </subcellularLocation>
</comment>
<dbReference type="RefSeq" id="XP_001748257.1">
    <property type="nucleotide sequence ID" value="XM_001748205.1"/>
</dbReference>
<dbReference type="GO" id="GO:0005789">
    <property type="term" value="C:endoplasmic reticulum membrane"/>
    <property type="evidence" value="ECO:0000318"/>
    <property type="project" value="GO_Central"/>
</dbReference>
<name>A9V666_MONBE</name>
<feature type="transmembrane region" description="Helical" evidence="10">
    <location>
        <begin position="165"/>
        <end position="185"/>
    </location>
</feature>
<dbReference type="EC" id="2.3.1.-" evidence="10"/>
<proteinExistence type="inferred from homology"/>
<organism evidence="12 13">
    <name type="scientific">Monosiga brevicollis</name>
    <name type="common">Choanoflagellate</name>
    <dbReference type="NCBI Taxonomy" id="81824"/>
    <lineage>
        <taxon>Eukaryota</taxon>
        <taxon>Choanoflagellata</taxon>
        <taxon>Craspedida</taxon>
        <taxon>Salpingoecidae</taxon>
        <taxon>Monosiga</taxon>
    </lineage>
</organism>
<dbReference type="Pfam" id="PF01151">
    <property type="entry name" value="ELO"/>
    <property type="match status" value="1"/>
</dbReference>
<dbReference type="InParanoid" id="A9V666"/>
<dbReference type="PANTHER" id="PTHR11157">
    <property type="entry name" value="FATTY ACID ACYL TRANSFERASE-RELATED"/>
    <property type="match status" value="1"/>
</dbReference>
<keyword evidence="8 10" id="KW-0472">Membrane</keyword>
<dbReference type="EMBL" id="CH991562">
    <property type="protein sequence ID" value="EDQ87018.1"/>
    <property type="molecule type" value="Genomic_DNA"/>
</dbReference>
<dbReference type="GO" id="GO:0019367">
    <property type="term" value="P:fatty acid elongation, saturated fatty acid"/>
    <property type="evidence" value="ECO:0000318"/>
    <property type="project" value="GO_Central"/>
</dbReference>
<dbReference type="Proteomes" id="UP000001357">
    <property type="component" value="Unassembled WGS sequence"/>
</dbReference>
<keyword evidence="11" id="KW-0732">Signal</keyword>
<evidence type="ECO:0000256" key="7">
    <source>
        <dbReference type="ARBA" id="ARBA00023098"/>
    </source>
</evidence>
<dbReference type="GO" id="GO:0034626">
    <property type="term" value="P:fatty acid elongation, polyunsaturated fatty acid"/>
    <property type="evidence" value="ECO:0000318"/>
    <property type="project" value="GO_Central"/>
</dbReference>
<evidence type="ECO:0000256" key="3">
    <source>
        <dbReference type="ARBA" id="ARBA00022679"/>
    </source>
</evidence>
<evidence type="ECO:0000256" key="6">
    <source>
        <dbReference type="ARBA" id="ARBA00022989"/>
    </source>
</evidence>
<feature type="transmembrane region" description="Helical" evidence="10">
    <location>
        <begin position="103"/>
        <end position="124"/>
    </location>
</feature>
<feature type="chain" id="PRO_5002744707" description="Elongation of fatty acids protein" evidence="11">
    <location>
        <begin position="23"/>
        <end position="203"/>
    </location>
</feature>
<evidence type="ECO:0000256" key="11">
    <source>
        <dbReference type="SAM" id="SignalP"/>
    </source>
</evidence>
<evidence type="ECO:0000313" key="13">
    <source>
        <dbReference type="Proteomes" id="UP000001357"/>
    </source>
</evidence>
<keyword evidence="3 10" id="KW-0808">Transferase</keyword>
<keyword evidence="9 10" id="KW-0275">Fatty acid biosynthesis</keyword>
<dbReference type="OMA" id="HINMVAN"/>
<sequence>MSLFSAWMCVGITSTLWRNLHANSYDATLLACDREWTLRQGMEYWFWWFHASKYIEMIDTVLLVLAKKHEQGLPVAWYLQLYHHAITPSIGWHAWFLPVDSSFMGVITNTFVHVVMYAYFAVAVRVPAIRKYGRFVTMLQLAQFAFCIFYAFVAAYGVFYCHSSFFSWCWIQAVYMSMLIFFVLFDRAKRAHAKSAAKADKAQ</sequence>
<dbReference type="AlphaFoldDB" id="A9V666"/>
<evidence type="ECO:0000256" key="1">
    <source>
        <dbReference type="ARBA" id="ARBA00004141"/>
    </source>
</evidence>
<dbReference type="GO" id="GO:0030148">
    <property type="term" value="P:sphingolipid biosynthetic process"/>
    <property type="evidence" value="ECO:0000318"/>
    <property type="project" value="GO_Central"/>
</dbReference>
<comment type="catalytic activity">
    <reaction evidence="10">
        <text>an acyl-CoA + malonyl-CoA + H(+) = a 3-oxoacyl-CoA + CO2 + CoA</text>
        <dbReference type="Rhea" id="RHEA:50252"/>
        <dbReference type="ChEBI" id="CHEBI:15378"/>
        <dbReference type="ChEBI" id="CHEBI:16526"/>
        <dbReference type="ChEBI" id="CHEBI:57287"/>
        <dbReference type="ChEBI" id="CHEBI:57384"/>
        <dbReference type="ChEBI" id="CHEBI:58342"/>
        <dbReference type="ChEBI" id="CHEBI:90726"/>
    </reaction>
    <physiologicalReaction direction="left-to-right" evidence="10">
        <dbReference type="Rhea" id="RHEA:50253"/>
    </physiologicalReaction>
</comment>
<evidence type="ECO:0000256" key="10">
    <source>
        <dbReference type="RuleBase" id="RU361115"/>
    </source>
</evidence>
<dbReference type="InterPro" id="IPR002076">
    <property type="entry name" value="ELO_fam"/>
</dbReference>
<keyword evidence="4 10" id="KW-0812">Transmembrane</keyword>
<evidence type="ECO:0000256" key="8">
    <source>
        <dbReference type="ARBA" id="ARBA00023136"/>
    </source>
</evidence>
<dbReference type="STRING" id="81824.A9V666"/>
<accession>A9V666</accession>
<keyword evidence="7 10" id="KW-0443">Lipid metabolism</keyword>
<feature type="transmembrane region" description="Helical" evidence="10">
    <location>
        <begin position="136"/>
        <end position="159"/>
    </location>
</feature>
<evidence type="ECO:0000256" key="9">
    <source>
        <dbReference type="ARBA" id="ARBA00023160"/>
    </source>
</evidence>
<keyword evidence="13" id="KW-1185">Reference proteome</keyword>
<protein>
    <recommendedName>
        <fullName evidence="10">Elongation of fatty acids protein</fullName>
        <ecNumber evidence="10">2.3.1.-</ecNumber>
    </recommendedName>
</protein>
<dbReference type="GO" id="GO:0034625">
    <property type="term" value="P:fatty acid elongation, monounsaturated fatty acid"/>
    <property type="evidence" value="ECO:0000318"/>
    <property type="project" value="GO_Central"/>
</dbReference>
<feature type="signal peptide" evidence="11">
    <location>
        <begin position="1"/>
        <end position="22"/>
    </location>
</feature>
<dbReference type="GO" id="GO:0009922">
    <property type="term" value="F:fatty acid elongase activity"/>
    <property type="evidence" value="ECO:0000318"/>
    <property type="project" value="GO_Central"/>
</dbReference>
<dbReference type="eggNOG" id="KOG3071">
    <property type="taxonomic scope" value="Eukaryota"/>
</dbReference>
<dbReference type="GeneID" id="5893511"/>
<dbReference type="KEGG" id="mbr:MONBRDRAFT_38186"/>
<evidence type="ECO:0000256" key="2">
    <source>
        <dbReference type="ARBA" id="ARBA00022516"/>
    </source>
</evidence>
<reference evidence="12 13" key="1">
    <citation type="journal article" date="2008" name="Nature">
        <title>The genome of the choanoflagellate Monosiga brevicollis and the origin of metazoans.</title>
        <authorList>
            <consortium name="JGI Sequencing"/>
            <person name="King N."/>
            <person name="Westbrook M.J."/>
            <person name="Young S.L."/>
            <person name="Kuo A."/>
            <person name="Abedin M."/>
            <person name="Chapman J."/>
            <person name="Fairclough S."/>
            <person name="Hellsten U."/>
            <person name="Isogai Y."/>
            <person name="Letunic I."/>
            <person name="Marr M."/>
            <person name="Pincus D."/>
            <person name="Putnam N."/>
            <person name="Rokas A."/>
            <person name="Wright K.J."/>
            <person name="Zuzow R."/>
            <person name="Dirks W."/>
            <person name="Good M."/>
            <person name="Goodstein D."/>
            <person name="Lemons D."/>
            <person name="Li W."/>
            <person name="Lyons J.B."/>
            <person name="Morris A."/>
            <person name="Nichols S."/>
            <person name="Richter D.J."/>
            <person name="Salamov A."/>
            <person name="Bork P."/>
            <person name="Lim W.A."/>
            <person name="Manning G."/>
            <person name="Miller W.T."/>
            <person name="McGinnis W."/>
            <person name="Shapiro H."/>
            <person name="Tjian R."/>
            <person name="Grigoriev I.V."/>
            <person name="Rokhsar D."/>
        </authorList>
    </citation>
    <scope>NUCLEOTIDE SEQUENCE [LARGE SCALE GENOMIC DNA]</scope>
    <source>
        <strain evidence="13">MX1 / ATCC 50154</strain>
    </source>
</reference>